<dbReference type="GO" id="GO:0004174">
    <property type="term" value="F:electron-transferring-flavoprotein dehydrogenase activity"/>
    <property type="evidence" value="ECO:0007669"/>
    <property type="project" value="TreeGrafter"/>
</dbReference>
<sequence length="390" mass="40846">MAKTVVILGGAYAGIQVAHRLLKHTRSSVPDLKVILVSKLSPYEQNSHFYWNLASVRAIVPGLLEEAQYSQSIADGFKQYPAEAFELIVGSAEAVDVDARTVRVSSTPPTDTTTAAEPPRVLSYDHLVLATGTRDVDPAMPWKGSGTHEQVRDSVAAIQARVASARHIVVAGGGATGVEVAAELKCEFKGAKEVVLLAAGPALLGGDSLAGPARAELKKLGVAVRTGARVASSAARPDDGKTEVLLEGAEGEKIVTDLYLPTMGVVPNTEYLPEGLLTPAGYVDVDECFVVKGAKDVWAAGDVVSKPKGSFVLADMQAAGVAKNIDAALRGKAPAPVKTLPFDVFMCATGRSRGVGRMGAVKVFSLMVYLIKGKTLGVQRLPGWVDGSSF</sequence>
<evidence type="ECO:0000259" key="5">
    <source>
        <dbReference type="Pfam" id="PF07992"/>
    </source>
</evidence>
<dbReference type="InterPro" id="IPR036188">
    <property type="entry name" value="FAD/NAD-bd_sf"/>
</dbReference>
<dbReference type="PANTHER" id="PTHR43735">
    <property type="entry name" value="APOPTOSIS-INDUCING FACTOR 1"/>
    <property type="match status" value="1"/>
</dbReference>
<comment type="caution">
    <text evidence="6">The sequence shown here is derived from an EMBL/GenBank/DDBJ whole genome shotgun (WGS) entry which is preliminary data.</text>
</comment>
<keyword evidence="4" id="KW-0560">Oxidoreductase</keyword>
<accession>A0AAN9US68</accession>
<evidence type="ECO:0000313" key="6">
    <source>
        <dbReference type="EMBL" id="KAK7754125.1"/>
    </source>
</evidence>
<keyword evidence="2" id="KW-0285">Flavoprotein</keyword>
<dbReference type="PRINTS" id="PR00411">
    <property type="entry name" value="PNDRDTASEI"/>
</dbReference>
<evidence type="ECO:0000256" key="1">
    <source>
        <dbReference type="ARBA" id="ARBA00006442"/>
    </source>
</evidence>
<evidence type="ECO:0000256" key="3">
    <source>
        <dbReference type="ARBA" id="ARBA00022827"/>
    </source>
</evidence>
<dbReference type="Pfam" id="PF07992">
    <property type="entry name" value="Pyr_redox_2"/>
    <property type="match status" value="1"/>
</dbReference>
<dbReference type="EMBL" id="JAKJXP020000023">
    <property type="protein sequence ID" value="KAK7754125.1"/>
    <property type="molecule type" value="Genomic_DNA"/>
</dbReference>
<dbReference type="PANTHER" id="PTHR43735:SF3">
    <property type="entry name" value="FERROPTOSIS SUPPRESSOR PROTEIN 1"/>
    <property type="match status" value="1"/>
</dbReference>
<evidence type="ECO:0000256" key="2">
    <source>
        <dbReference type="ARBA" id="ARBA00022630"/>
    </source>
</evidence>
<dbReference type="AlphaFoldDB" id="A0AAN9US68"/>
<dbReference type="GO" id="GO:0050660">
    <property type="term" value="F:flavin adenine dinucleotide binding"/>
    <property type="evidence" value="ECO:0007669"/>
    <property type="project" value="TreeGrafter"/>
</dbReference>
<protein>
    <recommendedName>
        <fullName evidence="5">FAD/NAD(P)-binding domain-containing protein</fullName>
    </recommendedName>
</protein>
<name>A0AAN9US68_9PEZI</name>
<dbReference type="Proteomes" id="UP001320420">
    <property type="component" value="Unassembled WGS sequence"/>
</dbReference>
<keyword evidence="3" id="KW-0274">FAD</keyword>
<proteinExistence type="inferred from homology"/>
<dbReference type="SUPFAM" id="SSF51905">
    <property type="entry name" value="FAD/NAD(P)-binding domain"/>
    <property type="match status" value="1"/>
</dbReference>
<dbReference type="InterPro" id="IPR023753">
    <property type="entry name" value="FAD/NAD-binding_dom"/>
</dbReference>
<keyword evidence="7" id="KW-1185">Reference proteome</keyword>
<gene>
    <name evidence="6" type="ORF">SLS62_003971</name>
</gene>
<evidence type="ECO:0000313" key="7">
    <source>
        <dbReference type="Proteomes" id="UP001320420"/>
    </source>
</evidence>
<dbReference type="PRINTS" id="PR00368">
    <property type="entry name" value="FADPNR"/>
</dbReference>
<evidence type="ECO:0000256" key="4">
    <source>
        <dbReference type="ARBA" id="ARBA00023002"/>
    </source>
</evidence>
<feature type="domain" description="FAD/NAD(P)-binding" evidence="5">
    <location>
        <begin position="4"/>
        <end position="307"/>
    </location>
</feature>
<dbReference type="Gene3D" id="3.50.50.100">
    <property type="match status" value="1"/>
</dbReference>
<comment type="similarity">
    <text evidence="1">Belongs to the FAD-dependent oxidoreductase family.</text>
</comment>
<organism evidence="6 7">
    <name type="scientific">Diatrype stigma</name>
    <dbReference type="NCBI Taxonomy" id="117547"/>
    <lineage>
        <taxon>Eukaryota</taxon>
        <taxon>Fungi</taxon>
        <taxon>Dikarya</taxon>
        <taxon>Ascomycota</taxon>
        <taxon>Pezizomycotina</taxon>
        <taxon>Sordariomycetes</taxon>
        <taxon>Xylariomycetidae</taxon>
        <taxon>Xylariales</taxon>
        <taxon>Diatrypaceae</taxon>
        <taxon>Diatrype</taxon>
    </lineage>
</organism>
<reference evidence="6 7" key="1">
    <citation type="submission" date="2024-02" db="EMBL/GenBank/DDBJ databases">
        <title>De novo assembly and annotation of 12 fungi associated with fruit tree decline syndrome in Ontario, Canada.</title>
        <authorList>
            <person name="Sulman M."/>
            <person name="Ellouze W."/>
            <person name="Ilyukhin E."/>
        </authorList>
    </citation>
    <scope>NUCLEOTIDE SEQUENCE [LARGE SCALE GENOMIC DNA]</scope>
    <source>
        <strain evidence="6 7">M11/M66-122</strain>
    </source>
</reference>
<dbReference type="GO" id="GO:0005737">
    <property type="term" value="C:cytoplasm"/>
    <property type="evidence" value="ECO:0007669"/>
    <property type="project" value="TreeGrafter"/>
</dbReference>